<proteinExistence type="predicted"/>
<dbReference type="NCBIfam" id="NF005901">
    <property type="entry name" value="PRK07877.1"/>
    <property type="match status" value="1"/>
</dbReference>
<dbReference type="AlphaFoldDB" id="A0A6N4SUX3"/>
<dbReference type="OrthoDB" id="5149792at2"/>
<reference evidence="2 3" key="1">
    <citation type="journal article" date="2007" name="Appl. Environ. Microbiol.">
        <title>Genome sequence of the cellulolytic gliding bacterium Cytophaga hutchinsonii.</title>
        <authorList>
            <person name="Xie G."/>
            <person name="Bruce D.C."/>
            <person name="Challacombe J.F."/>
            <person name="Chertkov O."/>
            <person name="Detter J.C."/>
            <person name="Gilna P."/>
            <person name="Han C.S."/>
            <person name="Lucas S."/>
            <person name="Misra M."/>
            <person name="Myers G.L."/>
            <person name="Richardson P."/>
            <person name="Tapia R."/>
            <person name="Thayer N."/>
            <person name="Thompson L.S."/>
            <person name="Brettin T.S."/>
            <person name="Henrissat B."/>
            <person name="Wilson D.B."/>
            <person name="McBride M.J."/>
        </authorList>
    </citation>
    <scope>NUCLEOTIDE SEQUENCE [LARGE SCALE GENOMIC DNA]</scope>
    <source>
        <strain evidence="3">ATCC 33406 / DSM 1761 / CIP 103989 / NBRC 15051 / NCIMB 9469 / D465</strain>
    </source>
</reference>
<dbReference type="CDD" id="cd01483">
    <property type="entry name" value="E1_enzyme_family"/>
    <property type="match status" value="1"/>
</dbReference>
<protein>
    <recommendedName>
        <fullName evidence="1">THIF-type NAD/FAD binding fold domain-containing protein</fullName>
    </recommendedName>
</protein>
<evidence type="ECO:0000313" key="3">
    <source>
        <dbReference type="Proteomes" id="UP000001822"/>
    </source>
</evidence>
<dbReference type="PANTHER" id="PTHR43267">
    <property type="entry name" value="TRNA THREONYLCARBAMOYLADENOSINE DEHYDRATASE"/>
    <property type="match status" value="1"/>
</dbReference>
<dbReference type="SUPFAM" id="SSF55469">
    <property type="entry name" value="FMN-dependent nitroreductase-like"/>
    <property type="match status" value="1"/>
</dbReference>
<feature type="domain" description="THIF-type NAD/FAD binding fold" evidence="1">
    <location>
        <begin position="120"/>
        <end position="254"/>
    </location>
</feature>
<dbReference type="PANTHER" id="PTHR43267:SF3">
    <property type="entry name" value="THIF PROTEIN"/>
    <property type="match status" value="1"/>
</dbReference>
<dbReference type="InterPro" id="IPR000594">
    <property type="entry name" value="ThiF_NAD_FAD-bd"/>
</dbReference>
<dbReference type="InterPro" id="IPR000415">
    <property type="entry name" value="Nitroreductase-like"/>
</dbReference>
<dbReference type="GO" id="GO:0016491">
    <property type="term" value="F:oxidoreductase activity"/>
    <property type="evidence" value="ECO:0007669"/>
    <property type="project" value="InterPro"/>
</dbReference>
<dbReference type="KEGG" id="chu:CHU_2794"/>
<name>A0A6N4SUX3_CYTH3</name>
<evidence type="ECO:0000313" key="2">
    <source>
        <dbReference type="EMBL" id="ABG60043.1"/>
    </source>
</evidence>
<dbReference type="RefSeq" id="WP_011586153.1">
    <property type="nucleotide sequence ID" value="NC_008255.1"/>
</dbReference>
<evidence type="ECO:0000259" key="1">
    <source>
        <dbReference type="Pfam" id="PF00899"/>
    </source>
</evidence>
<organism evidence="2 3">
    <name type="scientific">Cytophaga hutchinsonii (strain ATCC 33406 / DSM 1761 / CIP 103989 / NBRC 15051 / NCIMB 9469 / D465)</name>
    <dbReference type="NCBI Taxonomy" id="269798"/>
    <lineage>
        <taxon>Bacteria</taxon>
        <taxon>Pseudomonadati</taxon>
        <taxon>Bacteroidota</taxon>
        <taxon>Cytophagia</taxon>
        <taxon>Cytophagales</taxon>
        <taxon>Cytophagaceae</taxon>
        <taxon>Cytophaga</taxon>
    </lineage>
</organism>
<dbReference type="GO" id="GO:0008641">
    <property type="term" value="F:ubiquitin-like modifier activating enzyme activity"/>
    <property type="evidence" value="ECO:0007669"/>
    <property type="project" value="InterPro"/>
</dbReference>
<gene>
    <name evidence="2" type="ordered locus">CHU_2794</name>
</gene>
<dbReference type="Gene3D" id="3.40.50.720">
    <property type="entry name" value="NAD(P)-binding Rossmann-like Domain"/>
    <property type="match status" value="1"/>
</dbReference>
<dbReference type="GO" id="GO:0061504">
    <property type="term" value="P:cyclic threonylcarbamoyladenosine biosynthetic process"/>
    <property type="evidence" value="ECO:0007669"/>
    <property type="project" value="TreeGrafter"/>
</dbReference>
<keyword evidence="3" id="KW-1185">Reference proteome</keyword>
<dbReference type="Pfam" id="PF00899">
    <property type="entry name" value="ThiF"/>
    <property type="match status" value="1"/>
</dbReference>
<dbReference type="InterPro" id="IPR045886">
    <property type="entry name" value="ThiF/MoeB/HesA"/>
</dbReference>
<sequence length="770" mass="88020">MNKRLTDINKSEEAFTAYKPIFFRLAFEKDRLALEKLLSDNDRIFIFNEIQGQLKELIKLLHPTRKLNDADYDYLIDNHLNGLPMEEYGVWVYYPWSNRLVHILDEHEFIEVRTNRNQYKITPEERDKLSKQKIGVIGLSVGQSISLTLALERSFGELRIADFDVLELSNLNRIRSGLSNLNLKKTVCVAREILEIDPFLNVTLFSDGITEDNIDDFFLKNGKLDLVIDECDGLDIKILCRYKAKELKIPVFMESSDRGTIDIERFDLEPDRTILHGLIDHLDHKKLKYLKTNEEKIPYILPMLGTDTISKRMKASMVEIEQTITTWPQLASSVVFGGGIGADICRRIILDQFHDSGRYIVDMEELVGNKIKINPTTERSFPSFPEITGEDMENTYKELSIEIRSANFLLSEGTLFELINAANLAPSVGNNQPWKWFYKEGSLLLFHDKSITISFGDYDEVGSNVTMGACIENLILKAHHLGLNVTKNIFPLPEKPLLVAVFSFSEILPAQKQPTDYLVNYIEKRCTNRNNGKRISVDKSDIDSLKNIAQSIPGAVLHIIESDADLEAIKNVIAACDRLRFMHPEGHHDFFTKEIRWTKEDCEKTRDGLDIAAFDLTPSEVAGFKMASDPDVIKYLTIWEGGKAFEKMTRKAVDSAAAIAFLTMPTYNNVNYLLGGQCVQRIWLEATKRNLSIQPMLAPLFLFTRLIHGNGENIPAKMSDELKELRKKFLTIFPIKENMGEIFLFKISLSSELQVRSLRKPVESVLTWTK</sequence>
<accession>A0A6N4SUX3</accession>
<dbReference type="Proteomes" id="UP000001822">
    <property type="component" value="Chromosome"/>
</dbReference>
<dbReference type="GO" id="GO:0061503">
    <property type="term" value="F:tRNA threonylcarbamoyladenosine dehydratase"/>
    <property type="evidence" value="ECO:0007669"/>
    <property type="project" value="TreeGrafter"/>
</dbReference>
<dbReference type="SUPFAM" id="SSF69572">
    <property type="entry name" value="Activating enzymes of the ubiquitin-like proteins"/>
    <property type="match status" value="1"/>
</dbReference>
<dbReference type="InterPro" id="IPR035985">
    <property type="entry name" value="Ubiquitin-activating_enz"/>
</dbReference>
<dbReference type="EMBL" id="CP000383">
    <property type="protein sequence ID" value="ABG60043.1"/>
    <property type="molecule type" value="Genomic_DNA"/>
</dbReference>
<dbReference type="Gene3D" id="3.40.109.10">
    <property type="entry name" value="NADH Oxidase"/>
    <property type="match status" value="1"/>
</dbReference>